<dbReference type="Pfam" id="PF01636">
    <property type="entry name" value="APH"/>
    <property type="match status" value="1"/>
</dbReference>
<dbReference type="Gene3D" id="3.90.1200.10">
    <property type="match status" value="1"/>
</dbReference>
<dbReference type="InterPro" id="IPR002575">
    <property type="entry name" value="Aminoglycoside_PTrfase"/>
</dbReference>
<dbReference type="KEGG" id="cpre:Csp1_13340"/>
<dbReference type="InterPro" id="IPR011009">
    <property type="entry name" value="Kinase-like_dom_sf"/>
</dbReference>
<protein>
    <recommendedName>
        <fullName evidence="1">Aminoglycoside phosphotransferase domain-containing protein</fullName>
    </recommendedName>
</protein>
<evidence type="ECO:0000313" key="3">
    <source>
        <dbReference type="Proteomes" id="UP000247696"/>
    </source>
</evidence>
<reference evidence="3" key="1">
    <citation type="submission" date="2017-11" db="EMBL/GenBank/DDBJ databases">
        <title>Otitis media/interna in a cat caused by the recently described species Corynebacterium provencense.</title>
        <authorList>
            <person name="Kittl S."/>
            <person name="Brodard I."/>
            <person name="Rychener L."/>
            <person name="Jores J."/>
            <person name="Roosje P."/>
            <person name="Gobeli Brawand S."/>
        </authorList>
    </citation>
    <scope>NUCLEOTIDE SEQUENCE [LARGE SCALE GENOMIC DNA]</scope>
    <source>
        <strain evidence="3">17KM38</strain>
    </source>
</reference>
<dbReference type="EMBL" id="CP024988">
    <property type="protein sequence ID" value="AWT26126.1"/>
    <property type="molecule type" value="Genomic_DNA"/>
</dbReference>
<proteinExistence type="predicted"/>
<accession>A0A2Z3YNW0</accession>
<dbReference type="AlphaFoldDB" id="A0A2Z3YNW0"/>
<feature type="domain" description="Aminoglycoside phosphotransferase" evidence="1">
    <location>
        <begin position="117"/>
        <end position="284"/>
    </location>
</feature>
<name>A0A2Z3YNW0_9CORY</name>
<keyword evidence="3" id="KW-1185">Reference proteome</keyword>
<organism evidence="2 3">
    <name type="scientific">Corynebacterium provencense</name>
    <dbReference type="NCBI Taxonomy" id="1737425"/>
    <lineage>
        <taxon>Bacteria</taxon>
        <taxon>Bacillati</taxon>
        <taxon>Actinomycetota</taxon>
        <taxon>Actinomycetes</taxon>
        <taxon>Mycobacteriales</taxon>
        <taxon>Corynebacteriaceae</taxon>
        <taxon>Corynebacterium</taxon>
    </lineage>
</organism>
<dbReference type="RefSeq" id="WP_066588663.1">
    <property type="nucleotide sequence ID" value="NZ_CABKVS010000002.1"/>
</dbReference>
<gene>
    <name evidence="2" type="ORF">Csp1_13340</name>
</gene>
<evidence type="ECO:0000259" key="1">
    <source>
        <dbReference type="Pfam" id="PF01636"/>
    </source>
</evidence>
<evidence type="ECO:0000313" key="2">
    <source>
        <dbReference type="EMBL" id="AWT26126.1"/>
    </source>
</evidence>
<dbReference type="STRING" id="1737425.GCA_900049755_02435"/>
<dbReference type="OrthoDB" id="144109at2"/>
<dbReference type="SUPFAM" id="SSF56112">
    <property type="entry name" value="Protein kinase-like (PK-like)"/>
    <property type="match status" value="1"/>
</dbReference>
<dbReference type="Proteomes" id="UP000247696">
    <property type="component" value="Chromosome"/>
</dbReference>
<sequence length="417" mass="45348">MLSTDTVLDRATHLLGRRFGGTPELTHPEDLGGSSDSLVLRAKVTPNPFLQQRSVVIKQLPALAEGTPPEAEANAAMIREVVAYQYTNTLPSENRPGPLLLAHDIDERIIVLSDAGTGESFADILVREDAAQRASALRKLGRALGRMQVATADGEESFDTLNRRQYTRHGLPLGQVGERDVDVAALVTQGLDLLEGSGVEIPDAVVDFAREAGHRQQRSSLRAFTPFDLTPDNIMLSDQVVFLDFEWAGFRDIVFDVACVIAGFPHDISTPLLDEDEANEFIDAWASEVVSVWPEVRDHHQLTEALMTSLIGWTLMSLSLLYHGTLAVIAGADTPTDGARQLDRLPETHLADFATTVESVRRFATTAATSATGADAGRDGSDTLGRYTRVALFASSLLERLAELGAVPQTRSRLRSR</sequence>